<dbReference type="Pfam" id="PF06441">
    <property type="entry name" value="EHN"/>
    <property type="match status" value="1"/>
</dbReference>
<organism evidence="6 7">
    <name type="scientific">Micromonospora echinospora</name>
    <name type="common">Micromonospora purpurea</name>
    <dbReference type="NCBI Taxonomy" id="1877"/>
    <lineage>
        <taxon>Bacteria</taxon>
        <taxon>Bacillati</taxon>
        <taxon>Actinomycetota</taxon>
        <taxon>Actinomycetes</taxon>
        <taxon>Micromonosporales</taxon>
        <taxon>Micromonosporaceae</taxon>
        <taxon>Micromonospora</taxon>
    </lineage>
</organism>
<reference evidence="7" key="1">
    <citation type="submission" date="2016-06" db="EMBL/GenBank/DDBJ databases">
        <authorList>
            <person name="Varghese N."/>
            <person name="Submissions Spin"/>
        </authorList>
    </citation>
    <scope>NUCLEOTIDE SEQUENCE [LARGE SCALE GENOMIC DNA]</scope>
    <source>
        <strain evidence="7">DSM 43816</strain>
    </source>
</reference>
<dbReference type="InParanoid" id="A0A1C4ZXF4"/>
<protein>
    <submittedName>
        <fullName evidence="6">Pimeloyl-ACP methyl ester carboxylesterase</fullName>
    </submittedName>
</protein>
<evidence type="ECO:0000313" key="7">
    <source>
        <dbReference type="Proteomes" id="UP000198253"/>
    </source>
</evidence>
<keyword evidence="7" id="KW-1185">Reference proteome</keyword>
<dbReference type="PRINTS" id="PR00412">
    <property type="entry name" value="EPOXHYDRLASE"/>
</dbReference>
<name>A0A1C4ZXF4_MICEC</name>
<dbReference type="Gene3D" id="3.40.50.1820">
    <property type="entry name" value="alpha/beta hydrolase"/>
    <property type="match status" value="1"/>
</dbReference>
<keyword evidence="2" id="KW-0058">Aromatic hydrocarbons catabolism</keyword>
<sequence length="385" mass="42443">MSTAHDVRPFRISVAQEQLDDLRRRLAQVHWPVEPTGVGWSYGVPVDYLRRLVDHWRTGYDWRAVETRLNALPQFTTAILGQPVHFLHVRSPEPTALPLVLSHGWPGSFVEFLDVLGPLVDPRAHGADPADAFHLVVPSLPGFAFSGLSGRVGDGGTEHHAEVVAALLDRLGYRRYGVQGGDAGGFVSAQLGRIAPDRVVGVHLNGPFFFPSWDDDPGEQATWSATDRERLAVLTDPGGERFGYAAMQSTRPQTLAYGMHDSPVALLAWIVDLFQQFTDPSRALPEDAVDRDTLLTNVTLYWLTGTFASSVRLYRESAQWGAQPPNSGVPTGCAVFPGDLTVRALAERQHTIVHWSEFDRGGHFAALEAPDLFVADVRAFFRPLR</sequence>
<dbReference type="InterPro" id="IPR016292">
    <property type="entry name" value="Epoxide_hydrolase"/>
</dbReference>
<dbReference type="AlphaFoldDB" id="A0A1C4ZXF4"/>
<feature type="active site" description="Proton acceptor" evidence="4">
    <location>
        <position position="363"/>
    </location>
</feature>
<dbReference type="InterPro" id="IPR000639">
    <property type="entry name" value="Epox_hydrolase-like"/>
</dbReference>
<dbReference type="OrthoDB" id="4654311at2"/>
<dbReference type="GO" id="GO:0097176">
    <property type="term" value="P:epoxide metabolic process"/>
    <property type="evidence" value="ECO:0007669"/>
    <property type="project" value="TreeGrafter"/>
</dbReference>
<evidence type="ECO:0000259" key="5">
    <source>
        <dbReference type="Pfam" id="PF06441"/>
    </source>
</evidence>
<dbReference type="GO" id="GO:0004301">
    <property type="term" value="F:epoxide hydrolase activity"/>
    <property type="evidence" value="ECO:0007669"/>
    <property type="project" value="TreeGrafter"/>
</dbReference>
<comment type="similarity">
    <text evidence="1">Belongs to the peptidase S33 family.</text>
</comment>
<evidence type="ECO:0000313" key="6">
    <source>
        <dbReference type="EMBL" id="SCF37434.1"/>
    </source>
</evidence>
<dbReference type="PIRSF" id="PIRSF001112">
    <property type="entry name" value="Epoxide_hydrolase"/>
    <property type="match status" value="1"/>
</dbReference>
<dbReference type="RefSeq" id="WP_088984523.1">
    <property type="nucleotide sequence ID" value="NZ_LT607413.1"/>
</dbReference>
<keyword evidence="3" id="KW-0378">Hydrolase</keyword>
<dbReference type="SUPFAM" id="SSF53474">
    <property type="entry name" value="alpha/beta-Hydrolases"/>
    <property type="match status" value="1"/>
</dbReference>
<feature type="domain" description="Epoxide hydrolase N-terminal" evidence="5">
    <location>
        <begin position="7"/>
        <end position="112"/>
    </location>
</feature>
<dbReference type="EMBL" id="LT607413">
    <property type="protein sequence ID" value="SCF37434.1"/>
    <property type="molecule type" value="Genomic_DNA"/>
</dbReference>
<feature type="active site" description="Nucleophile" evidence="4">
    <location>
        <position position="182"/>
    </location>
</feature>
<evidence type="ECO:0000256" key="1">
    <source>
        <dbReference type="ARBA" id="ARBA00010088"/>
    </source>
</evidence>
<proteinExistence type="inferred from homology"/>
<dbReference type="Proteomes" id="UP000198253">
    <property type="component" value="Chromosome I"/>
</dbReference>
<dbReference type="PANTHER" id="PTHR21661:SF35">
    <property type="entry name" value="EPOXIDE HYDROLASE"/>
    <property type="match status" value="1"/>
</dbReference>
<accession>A0A1C4ZXF4</accession>
<dbReference type="PANTHER" id="PTHR21661">
    <property type="entry name" value="EPOXIDE HYDROLASE 1-RELATED"/>
    <property type="match status" value="1"/>
</dbReference>
<evidence type="ECO:0000256" key="4">
    <source>
        <dbReference type="PIRSR" id="PIRSR001112-1"/>
    </source>
</evidence>
<gene>
    <name evidence="6" type="ORF">GA0070618_5910</name>
</gene>
<dbReference type="InterPro" id="IPR029058">
    <property type="entry name" value="AB_hydrolase_fold"/>
</dbReference>
<feature type="active site" description="Proton donor" evidence="4">
    <location>
        <position position="314"/>
    </location>
</feature>
<evidence type="ECO:0000256" key="3">
    <source>
        <dbReference type="ARBA" id="ARBA00022801"/>
    </source>
</evidence>
<dbReference type="InterPro" id="IPR010497">
    <property type="entry name" value="Epoxide_hydro_N"/>
</dbReference>
<evidence type="ECO:0000256" key="2">
    <source>
        <dbReference type="ARBA" id="ARBA00022797"/>
    </source>
</evidence>